<keyword evidence="8" id="KW-1185">Reference proteome</keyword>
<evidence type="ECO:0000256" key="5">
    <source>
        <dbReference type="ARBA" id="ARBA00049429"/>
    </source>
</evidence>
<comment type="catalytic activity">
    <reaction evidence="5">
        <text>L-arginine + H2O = L-citrulline + NH4(+)</text>
        <dbReference type="Rhea" id="RHEA:19597"/>
        <dbReference type="ChEBI" id="CHEBI:15377"/>
        <dbReference type="ChEBI" id="CHEBI:28938"/>
        <dbReference type="ChEBI" id="CHEBI:32682"/>
        <dbReference type="ChEBI" id="CHEBI:57743"/>
        <dbReference type="EC" id="3.5.3.6"/>
    </reaction>
</comment>
<dbReference type="Proteomes" id="UP000260351">
    <property type="component" value="Unassembled WGS sequence"/>
</dbReference>
<dbReference type="InterPro" id="IPR003876">
    <property type="entry name" value="Arg_deiminase"/>
</dbReference>
<comment type="caution">
    <text evidence="7">The sequence shown here is derived from an EMBL/GenBank/DDBJ whole genome shotgun (WGS) entry which is preliminary data.</text>
</comment>
<dbReference type="Gene3D" id="1.10.3930.10">
    <property type="entry name" value="Arginine deiminase"/>
    <property type="match status" value="1"/>
</dbReference>
<dbReference type="PANTHER" id="PTHR47271">
    <property type="entry name" value="ARGININE DEIMINASE"/>
    <property type="match status" value="1"/>
</dbReference>
<dbReference type="SUPFAM" id="SSF55909">
    <property type="entry name" value="Pentein"/>
    <property type="match status" value="1"/>
</dbReference>
<evidence type="ECO:0000256" key="1">
    <source>
        <dbReference type="ARBA" id="ARBA00005213"/>
    </source>
</evidence>
<dbReference type="EMBL" id="QUZK01000012">
    <property type="protein sequence ID" value="RFF32294.1"/>
    <property type="molecule type" value="Genomic_DNA"/>
</dbReference>
<evidence type="ECO:0000256" key="3">
    <source>
        <dbReference type="ARBA" id="ARBA00012171"/>
    </source>
</evidence>
<dbReference type="EC" id="3.5.3.6" evidence="3"/>
<dbReference type="AlphaFoldDB" id="A0A3E1KC62"/>
<gene>
    <name evidence="7" type="ORF">DZC52_02165</name>
</gene>
<dbReference type="PRINTS" id="PR01466">
    <property type="entry name" value="ARGDEIMINASE"/>
</dbReference>
<evidence type="ECO:0000256" key="6">
    <source>
        <dbReference type="PIRSR" id="PIRSR006356-1"/>
    </source>
</evidence>
<evidence type="ECO:0000256" key="2">
    <source>
        <dbReference type="ARBA" id="ARBA00010206"/>
    </source>
</evidence>
<keyword evidence="4" id="KW-0378">Hydrolase</keyword>
<dbReference type="OrthoDB" id="9807502at2"/>
<dbReference type="RefSeq" id="WP_116649476.1">
    <property type="nucleotide sequence ID" value="NZ_QUZK01000012.1"/>
</dbReference>
<dbReference type="GO" id="GO:0016990">
    <property type="term" value="F:arginine deiminase activity"/>
    <property type="evidence" value="ECO:0007669"/>
    <property type="project" value="UniProtKB-EC"/>
</dbReference>
<comment type="similarity">
    <text evidence="2">Belongs to the arginine deiminase family.</text>
</comment>
<reference evidence="7 8" key="1">
    <citation type="submission" date="2018-08" db="EMBL/GenBank/DDBJ databases">
        <title>Wenzhouxiangella salilacus sp. nov., a novel bacterium isolated from a saline lake in Xinjiang Province, China.</title>
        <authorList>
            <person name="Han S."/>
        </authorList>
    </citation>
    <scope>NUCLEOTIDE SEQUENCE [LARGE SCALE GENOMIC DNA]</scope>
    <source>
        <strain evidence="7 8">XDB06</strain>
    </source>
</reference>
<sequence>MSIDINVNSEIGPLRTVVVHTPGQEIENMTPQTAAEVLYDDILNLELATGEHRQLKGVLEKVCRTIELHDLLVEVLEDGRVCEALVQALCDLFDSPEVRDELLALPAEDLARQVVEGTPKKAISLEKYLSPSRYAIPPLPNTFFTRDATMCVNDRIIIGSMAYRARMAEALLLKAVFRYHPDIHSSGFYFDGTDNRNSEVTIEGGDLLVIREDLAVIGYSERTSVAGIDQLMRSIAAQGPISNFIVVEIPKTRATIHLDMIFTMVDHDKCVVFPPLITGPNRSRAFHCAFNGGPDAKITEHRDVLSALSSLGIDLAPINCGGEQEFHQEREQWASGANFFAFGPGQILGYRHNRYTVEALDKAGFSVVDAPELIDAGRTIGRDERVVVTIGGAELSRGGGGCRCMTMPVARDPLSS</sequence>
<name>A0A3E1KC62_9GAMM</name>
<feature type="active site" description="Amidino-cysteine intermediate" evidence="6">
    <location>
        <position position="404"/>
    </location>
</feature>
<protein>
    <recommendedName>
        <fullName evidence="3">arginine deiminase</fullName>
        <ecNumber evidence="3">3.5.3.6</ecNumber>
    </recommendedName>
</protein>
<dbReference type="GO" id="GO:0019546">
    <property type="term" value="P:L-arginine deiminase pathway"/>
    <property type="evidence" value="ECO:0007669"/>
    <property type="project" value="TreeGrafter"/>
</dbReference>
<proteinExistence type="inferred from homology"/>
<evidence type="ECO:0000256" key="4">
    <source>
        <dbReference type="ARBA" id="ARBA00022801"/>
    </source>
</evidence>
<dbReference type="PIRSF" id="PIRSF006356">
    <property type="entry name" value="Arg_deiminase"/>
    <property type="match status" value="1"/>
</dbReference>
<dbReference type="Gene3D" id="3.75.10.10">
    <property type="entry name" value="L-arginine/glycine Amidinotransferase, Chain A"/>
    <property type="match status" value="1"/>
</dbReference>
<organism evidence="7 8">
    <name type="scientific">Wenzhouxiangella sediminis</name>
    <dbReference type="NCBI Taxonomy" id="1792836"/>
    <lineage>
        <taxon>Bacteria</taxon>
        <taxon>Pseudomonadati</taxon>
        <taxon>Pseudomonadota</taxon>
        <taxon>Gammaproteobacteria</taxon>
        <taxon>Chromatiales</taxon>
        <taxon>Wenzhouxiangellaceae</taxon>
        <taxon>Wenzhouxiangella</taxon>
    </lineage>
</organism>
<accession>A0A3E1KC62</accession>
<evidence type="ECO:0000313" key="7">
    <source>
        <dbReference type="EMBL" id="RFF32294.1"/>
    </source>
</evidence>
<evidence type="ECO:0000313" key="8">
    <source>
        <dbReference type="Proteomes" id="UP000260351"/>
    </source>
</evidence>
<comment type="pathway">
    <text evidence="1">Amino-acid degradation; L-arginine degradation via ADI pathway; carbamoyl phosphate from L-arginine: step 1/2.</text>
</comment>
<dbReference type="Pfam" id="PF02274">
    <property type="entry name" value="ADI"/>
    <property type="match status" value="1"/>
</dbReference>
<dbReference type="PANTHER" id="PTHR47271:SF2">
    <property type="entry name" value="ARGININE DEIMINASE"/>
    <property type="match status" value="1"/>
</dbReference>